<dbReference type="GO" id="GO:0006351">
    <property type="term" value="P:DNA-templated transcription"/>
    <property type="evidence" value="ECO:0007669"/>
    <property type="project" value="TreeGrafter"/>
</dbReference>
<dbReference type="InterPro" id="IPR036388">
    <property type="entry name" value="WH-like_DNA-bd_sf"/>
</dbReference>
<name>A0A7Z7I0X3_9BURK</name>
<evidence type="ECO:0000313" key="7">
    <source>
        <dbReference type="Proteomes" id="UP000219522"/>
    </source>
</evidence>
<dbReference type="PRINTS" id="PR00039">
    <property type="entry name" value="HTHLYSR"/>
</dbReference>
<dbReference type="InterPro" id="IPR000847">
    <property type="entry name" value="LysR_HTH_N"/>
</dbReference>
<dbReference type="Gene3D" id="1.10.10.10">
    <property type="entry name" value="Winged helix-like DNA-binding domain superfamily/Winged helix DNA-binding domain"/>
    <property type="match status" value="1"/>
</dbReference>
<dbReference type="PROSITE" id="PS50931">
    <property type="entry name" value="HTH_LYSR"/>
    <property type="match status" value="1"/>
</dbReference>
<evidence type="ECO:0000259" key="5">
    <source>
        <dbReference type="PROSITE" id="PS50931"/>
    </source>
</evidence>
<gene>
    <name evidence="6" type="ORF">SAMN05446927_0100</name>
</gene>
<keyword evidence="2" id="KW-0805">Transcription regulation</keyword>
<dbReference type="InterPro" id="IPR036390">
    <property type="entry name" value="WH_DNA-bd_sf"/>
</dbReference>
<dbReference type="RefSeq" id="WP_097189531.1">
    <property type="nucleotide sequence ID" value="NZ_OCSU01000001.1"/>
</dbReference>
<organism evidence="6 7">
    <name type="scientific">Caballeronia arationis</name>
    <dbReference type="NCBI Taxonomy" id="1777142"/>
    <lineage>
        <taxon>Bacteria</taxon>
        <taxon>Pseudomonadati</taxon>
        <taxon>Pseudomonadota</taxon>
        <taxon>Betaproteobacteria</taxon>
        <taxon>Burkholderiales</taxon>
        <taxon>Burkholderiaceae</taxon>
        <taxon>Caballeronia</taxon>
    </lineage>
</organism>
<dbReference type="Proteomes" id="UP000219522">
    <property type="component" value="Unassembled WGS sequence"/>
</dbReference>
<dbReference type="Pfam" id="PF00126">
    <property type="entry name" value="HTH_1"/>
    <property type="match status" value="1"/>
</dbReference>
<evidence type="ECO:0000256" key="4">
    <source>
        <dbReference type="ARBA" id="ARBA00023163"/>
    </source>
</evidence>
<comment type="similarity">
    <text evidence="1">Belongs to the LysR transcriptional regulatory family.</text>
</comment>
<proteinExistence type="inferred from homology"/>
<comment type="caution">
    <text evidence="6">The sequence shown here is derived from an EMBL/GenBank/DDBJ whole genome shotgun (WGS) entry which is preliminary data.</text>
</comment>
<evidence type="ECO:0000313" key="6">
    <source>
        <dbReference type="EMBL" id="SOE46083.1"/>
    </source>
</evidence>
<dbReference type="AlphaFoldDB" id="A0A7Z7I0X3"/>
<keyword evidence="4" id="KW-0804">Transcription</keyword>
<evidence type="ECO:0000256" key="3">
    <source>
        <dbReference type="ARBA" id="ARBA00023125"/>
    </source>
</evidence>
<dbReference type="CDD" id="cd08474">
    <property type="entry name" value="PBP2_CrgA_like_5"/>
    <property type="match status" value="1"/>
</dbReference>
<dbReference type="InterPro" id="IPR005119">
    <property type="entry name" value="LysR_subst-bd"/>
</dbReference>
<dbReference type="EMBL" id="OCSU01000001">
    <property type="protein sequence ID" value="SOE46083.1"/>
    <property type="molecule type" value="Genomic_DNA"/>
</dbReference>
<dbReference type="GO" id="GO:0043565">
    <property type="term" value="F:sequence-specific DNA binding"/>
    <property type="evidence" value="ECO:0007669"/>
    <property type="project" value="TreeGrafter"/>
</dbReference>
<protein>
    <submittedName>
        <fullName evidence="6">Transcriptional regulator, LysR family</fullName>
    </submittedName>
</protein>
<evidence type="ECO:0000256" key="2">
    <source>
        <dbReference type="ARBA" id="ARBA00023015"/>
    </source>
</evidence>
<keyword evidence="7" id="KW-1185">Reference proteome</keyword>
<sequence length="301" mass="33352">MHDSTLRDSFGGLTAFIVVAREKSFTRAAARLGLSQSAVSHSVRALEATLGVRLLARNSRSVSATEAGERLLRTVAPQLEEIDAELLELLDLRDSPSGTIRITASDHPIRTVFAPKLKRFLPQFPGIKIELSVDNGLIDIAAEQYDAGVRLGESVAQDMIAVRISSDIRFTVVATKKYFRNRVMPQKPDDLMAHNCVNLRLPTYGGVWPWEFENCGRQMNVRVVGQVMYNSIYDCVDAAVAGLGIAYVPEDLAQPYVRAGHLVPALDEWCPLWTGYHLYYPSRRQPSGAMALLISALRQQL</sequence>
<evidence type="ECO:0000256" key="1">
    <source>
        <dbReference type="ARBA" id="ARBA00009437"/>
    </source>
</evidence>
<dbReference type="SUPFAM" id="SSF46785">
    <property type="entry name" value="Winged helix' DNA-binding domain"/>
    <property type="match status" value="1"/>
</dbReference>
<dbReference type="SUPFAM" id="SSF53850">
    <property type="entry name" value="Periplasmic binding protein-like II"/>
    <property type="match status" value="1"/>
</dbReference>
<dbReference type="FunFam" id="1.10.10.10:FF:000001">
    <property type="entry name" value="LysR family transcriptional regulator"/>
    <property type="match status" value="1"/>
</dbReference>
<dbReference type="GO" id="GO:0003700">
    <property type="term" value="F:DNA-binding transcription factor activity"/>
    <property type="evidence" value="ECO:0007669"/>
    <property type="project" value="InterPro"/>
</dbReference>
<feature type="domain" description="HTH lysR-type" evidence="5">
    <location>
        <begin position="13"/>
        <end position="65"/>
    </location>
</feature>
<dbReference type="Gene3D" id="3.40.190.290">
    <property type="match status" value="1"/>
</dbReference>
<dbReference type="PANTHER" id="PTHR30537">
    <property type="entry name" value="HTH-TYPE TRANSCRIPTIONAL REGULATOR"/>
    <property type="match status" value="1"/>
</dbReference>
<dbReference type="InterPro" id="IPR058163">
    <property type="entry name" value="LysR-type_TF_proteobact-type"/>
</dbReference>
<keyword evidence="3" id="KW-0238">DNA-binding</keyword>
<accession>A0A7Z7I0X3</accession>
<dbReference type="FunFam" id="3.40.190.290:FF:000012">
    <property type="entry name" value="Transcriptional regulator, LysR family"/>
    <property type="match status" value="1"/>
</dbReference>
<dbReference type="Pfam" id="PF03466">
    <property type="entry name" value="LysR_substrate"/>
    <property type="match status" value="1"/>
</dbReference>
<reference evidence="6 7" key="1">
    <citation type="submission" date="2017-09" db="EMBL/GenBank/DDBJ databases">
        <authorList>
            <person name="Varghese N."/>
            <person name="Submissions S."/>
        </authorList>
    </citation>
    <scope>NUCLEOTIDE SEQUENCE [LARGE SCALE GENOMIC DNA]</scope>
    <source>
        <strain evidence="6 7">OK806</strain>
    </source>
</reference>
<dbReference type="PANTHER" id="PTHR30537:SF1">
    <property type="entry name" value="HTH-TYPE TRANSCRIPTIONAL REGULATOR PGRR"/>
    <property type="match status" value="1"/>
</dbReference>